<reference evidence="9" key="1">
    <citation type="journal article" date="2019" name="Int. J. Syst. Evol. Microbiol.">
        <title>The Global Catalogue of Microorganisms (GCM) 10K type strain sequencing project: providing services to taxonomists for standard genome sequencing and annotation.</title>
        <authorList>
            <consortium name="The Broad Institute Genomics Platform"/>
            <consortium name="The Broad Institute Genome Sequencing Center for Infectious Disease"/>
            <person name="Wu L."/>
            <person name="Ma J."/>
        </authorList>
    </citation>
    <scope>NUCLEOTIDE SEQUENCE [LARGE SCALE GENOMIC DNA]</scope>
    <source>
        <strain evidence="9">KCTC 52677</strain>
    </source>
</reference>
<dbReference type="InterPro" id="IPR041625">
    <property type="entry name" value="Beta-mannosidase_Ig"/>
</dbReference>
<dbReference type="PANTHER" id="PTHR43730:SF1">
    <property type="entry name" value="BETA-MANNOSIDASE"/>
    <property type="match status" value="1"/>
</dbReference>
<keyword evidence="5" id="KW-0326">Glycosidase</keyword>
<dbReference type="InterPro" id="IPR008979">
    <property type="entry name" value="Galactose-bd-like_sf"/>
</dbReference>
<evidence type="ECO:0000313" key="9">
    <source>
        <dbReference type="Proteomes" id="UP001595377"/>
    </source>
</evidence>
<feature type="domain" description="Beta-mannosidase Ig-fold" evidence="6">
    <location>
        <begin position="736"/>
        <end position="799"/>
    </location>
</feature>
<dbReference type="SUPFAM" id="SSF51445">
    <property type="entry name" value="(Trans)glycosidases"/>
    <property type="match status" value="1"/>
</dbReference>
<dbReference type="Gene3D" id="2.60.120.260">
    <property type="entry name" value="Galactose-binding domain-like"/>
    <property type="match status" value="1"/>
</dbReference>
<evidence type="ECO:0000256" key="1">
    <source>
        <dbReference type="ARBA" id="ARBA00000829"/>
    </source>
</evidence>
<dbReference type="InterPro" id="IPR050887">
    <property type="entry name" value="Beta-mannosidase_GH2"/>
</dbReference>
<evidence type="ECO:0000256" key="3">
    <source>
        <dbReference type="ARBA" id="ARBA00022801"/>
    </source>
</evidence>
<evidence type="ECO:0000256" key="4">
    <source>
        <dbReference type="ARBA" id="ARBA00023180"/>
    </source>
</evidence>
<dbReference type="InterPro" id="IPR013783">
    <property type="entry name" value="Ig-like_fold"/>
</dbReference>
<dbReference type="EMBL" id="JBHRSP010000041">
    <property type="protein sequence ID" value="MFC3075717.1"/>
    <property type="molecule type" value="Genomic_DNA"/>
</dbReference>
<dbReference type="RefSeq" id="WP_257317266.1">
    <property type="nucleotide sequence ID" value="NZ_JANFDG010000027.1"/>
</dbReference>
<evidence type="ECO:0000259" key="7">
    <source>
        <dbReference type="Pfam" id="PF22666"/>
    </source>
</evidence>
<sequence length="815" mass="87307">MAATGRDLSSGWRMVLTPAGAAAEPAALDAFPDRIDAPVPGTVAGALERAGRFERTAPAPLDHLDAWYGLDLSGEPPGPAVLRFEGLATVCEVWWNGARVLSSDSMFVGHDLPVDLTGRDRLDLCFRALRPHLERRGPRARWRPQMIVPQGMRLVRSTLLGRMPGWCPEVHAAGPWRPVRLVRADPAVPRDVRIAASLDADGTGRLAVRLALDGAAAPVLECAGAGVTMVADGEGRFAAELSLPGVEPWWPRTHGRPALHDVALVSGGVRHPLGRTGFRRVEIDRGADGNGFALRVNGERIFCRGAVWTTADIVDLPGARERCEPLLRLAAGANMNMLRIGGTMAYETADFFALCDELGLMVWQDAMLANFDYPAGDPAFVDNVRREVAQFLDATAASPSLAVFCGGSEIDQQAAMLGLPEGARGGPLTREVLPALVAAHRPDVAYVENSPSGGAMPFSPNAGVTHYYGVGAYCRPLEDARRAGVRFAAESLAFANVPERETLEAHLPVPAVHDPRWKARVPRDRGASWDFEDVRDHYLNDLYGEDPARLRREDPARYLDLSRAVVAEVMEATFAEWRRPASGCGGALVWTFQDLLPGAGWGVVDATGLPKSAWHALRRAFRPVQLLLSDEGTNGLDLHVVNDGPETLDLAVELACLRHGRQPVVSGRQALSLGPRSAATVAATALFGAFFDTTYAFRFGPPAHDVTVARLTDAEGTVLAEAFHFPRGRAAALFPAAVTATLEQDAAGWALALSADRFAQSVAIEAPGFGLSDNWFHLAPGSVRTVRLTPLAATDPAARPSGEVRGPGMEAVVSF</sequence>
<gene>
    <name evidence="8" type="ORF">ACFOHH_21585</name>
</gene>
<dbReference type="Gene3D" id="3.20.20.80">
    <property type="entry name" value="Glycosidases"/>
    <property type="match status" value="1"/>
</dbReference>
<keyword evidence="4" id="KW-0325">Glycoprotein</keyword>
<organism evidence="8 9">
    <name type="scientific">Shinella pollutisoli</name>
    <dbReference type="NCBI Taxonomy" id="2250594"/>
    <lineage>
        <taxon>Bacteria</taxon>
        <taxon>Pseudomonadati</taxon>
        <taxon>Pseudomonadota</taxon>
        <taxon>Alphaproteobacteria</taxon>
        <taxon>Hyphomicrobiales</taxon>
        <taxon>Rhizobiaceae</taxon>
        <taxon>Shinella</taxon>
    </lineage>
</organism>
<evidence type="ECO:0000256" key="2">
    <source>
        <dbReference type="ARBA" id="ARBA00012754"/>
    </source>
</evidence>
<dbReference type="InterPro" id="IPR036156">
    <property type="entry name" value="Beta-gal/glucu_dom_sf"/>
</dbReference>
<keyword evidence="9" id="KW-1185">Reference proteome</keyword>
<evidence type="ECO:0000256" key="5">
    <source>
        <dbReference type="ARBA" id="ARBA00023295"/>
    </source>
</evidence>
<dbReference type="GO" id="GO:0016787">
    <property type="term" value="F:hydrolase activity"/>
    <property type="evidence" value="ECO:0007669"/>
    <property type="project" value="UniProtKB-KW"/>
</dbReference>
<dbReference type="EC" id="3.2.1.25" evidence="2"/>
<name>A0ABV7DL67_9HYPH</name>
<dbReference type="SUPFAM" id="SSF49785">
    <property type="entry name" value="Galactose-binding domain-like"/>
    <property type="match status" value="1"/>
</dbReference>
<dbReference type="Pfam" id="PF17753">
    <property type="entry name" value="Ig_mannosidase"/>
    <property type="match status" value="1"/>
</dbReference>
<dbReference type="Gene3D" id="2.60.40.10">
    <property type="entry name" value="Immunoglobulins"/>
    <property type="match status" value="1"/>
</dbReference>
<dbReference type="Pfam" id="PF22666">
    <property type="entry name" value="Glyco_hydro_2_N2"/>
    <property type="match status" value="1"/>
</dbReference>
<comment type="catalytic activity">
    <reaction evidence="1">
        <text>Hydrolysis of terminal, non-reducing beta-D-mannose residues in beta-D-mannosides.</text>
        <dbReference type="EC" id="3.2.1.25"/>
    </reaction>
</comment>
<proteinExistence type="predicted"/>
<dbReference type="SUPFAM" id="SSF49303">
    <property type="entry name" value="beta-Galactosidase/glucuronidase domain"/>
    <property type="match status" value="2"/>
</dbReference>
<protein>
    <recommendedName>
        <fullName evidence="2">beta-mannosidase</fullName>
        <ecNumber evidence="2">3.2.1.25</ecNumber>
    </recommendedName>
</protein>
<dbReference type="InterPro" id="IPR017853">
    <property type="entry name" value="GH"/>
</dbReference>
<dbReference type="Proteomes" id="UP001595377">
    <property type="component" value="Unassembled WGS sequence"/>
</dbReference>
<evidence type="ECO:0000313" key="8">
    <source>
        <dbReference type="EMBL" id="MFC3075717.1"/>
    </source>
</evidence>
<evidence type="ECO:0000259" key="6">
    <source>
        <dbReference type="Pfam" id="PF17753"/>
    </source>
</evidence>
<keyword evidence="3 8" id="KW-0378">Hydrolase</keyword>
<feature type="domain" description="Beta-mannosidase-like galactose-binding" evidence="7">
    <location>
        <begin position="79"/>
        <end position="177"/>
    </location>
</feature>
<comment type="caution">
    <text evidence="8">The sequence shown here is derived from an EMBL/GenBank/DDBJ whole genome shotgun (WGS) entry which is preliminary data.</text>
</comment>
<accession>A0ABV7DL67</accession>
<dbReference type="PANTHER" id="PTHR43730">
    <property type="entry name" value="BETA-MANNOSIDASE"/>
    <property type="match status" value="1"/>
</dbReference>
<dbReference type="InterPro" id="IPR054593">
    <property type="entry name" value="Beta-mannosidase-like_N2"/>
</dbReference>